<evidence type="ECO:0000259" key="7">
    <source>
        <dbReference type="Pfam" id="PF00082"/>
    </source>
</evidence>
<dbReference type="Gene3D" id="3.40.50.200">
    <property type="entry name" value="Peptidase S8/S53 domain"/>
    <property type="match status" value="1"/>
</dbReference>
<evidence type="ECO:0000313" key="8">
    <source>
        <dbReference type="EMBL" id="MCK2215760.1"/>
    </source>
</evidence>
<organism evidence="8 9">
    <name type="scientific">Actinomadura luzonensis</name>
    <dbReference type="NCBI Taxonomy" id="2805427"/>
    <lineage>
        <taxon>Bacteria</taxon>
        <taxon>Bacillati</taxon>
        <taxon>Actinomycetota</taxon>
        <taxon>Actinomycetes</taxon>
        <taxon>Streptosporangiales</taxon>
        <taxon>Thermomonosporaceae</taxon>
        <taxon>Actinomadura</taxon>
    </lineage>
</organism>
<proteinExistence type="inferred from homology"/>
<keyword evidence="3" id="KW-0378">Hydrolase</keyword>
<feature type="compositionally biased region" description="Pro residues" evidence="6">
    <location>
        <begin position="7"/>
        <end position="21"/>
    </location>
</feature>
<feature type="domain" description="Peptidase S8/S53" evidence="7">
    <location>
        <begin position="41"/>
        <end position="285"/>
    </location>
</feature>
<dbReference type="PANTHER" id="PTHR43806">
    <property type="entry name" value="PEPTIDASE S8"/>
    <property type="match status" value="1"/>
</dbReference>
<evidence type="ECO:0000256" key="5">
    <source>
        <dbReference type="PROSITE-ProRule" id="PRU01240"/>
    </source>
</evidence>
<comment type="caution">
    <text evidence="8">The sequence shown here is derived from an EMBL/GenBank/DDBJ whole genome shotgun (WGS) entry which is preliminary data.</text>
</comment>
<dbReference type="PRINTS" id="PR00723">
    <property type="entry name" value="SUBTILISIN"/>
</dbReference>
<dbReference type="Pfam" id="PF00082">
    <property type="entry name" value="Peptidase_S8"/>
    <property type="match status" value="1"/>
</dbReference>
<feature type="region of interest" description="Disordered" evidence="6">
    <location>
        <begin position="1"/>
        <end position="23"/>
    </location>
</feature>
<accession>A0ABT0FUV2</accession>
<dbReference type="InterPro" id="IPR036852">
    <property type="entry name" value="Peptidase_S8/S53_dom_sf"/>
</dbReference>
<evidence type="ECO:0000256" key="3">
    <source>
        <dbReference type="ARBA" id="ARBA00022801"/>
    </source>
</evidence>
<evidence type="ECO:0000256" key="4">
    <source>
        <dbReference type="ARBA" id="ARBA00022825"/>
    </source>
</evidence>
<comment type="similarity">
    <text evidence="1 5">Belongs to the peptidase S8 family.</text>
</comment>
<comment type="caution">
    <text evidence="5">Lacks conserved residue(s) required for the propagation of feature annotation.</text>
</comment>
<protein>
    <submittedName>
        <fullName evidence="8">S8 family serine peptidase</fullName>
    </submittedName>
</protein>
<dbReference type="InterPro" id="IPR015500">
    <property type="entry name" value="Peptidase_S8_subtilisin-rel"/>
</dbReference>
<evidence type="ECO:0000256" key="2">
    <source>
        <dbReference type="ARBA" id="ARBA00022670"/>
    </source>
</evidence>
<dbReference type="InterPro" id="IPR000209">
    <property type="entry name" value="Peptidase_S8/S53_dom"/>
</dbReference>
<feature type="compositionally biased region" description="Low complexity" evidence="6">
    <location>
        <begin position="332"/>
        <end position="344"/>
    </location>
</feature>
<gene>
    <name evidence="8" type="ORF">MF672_018460</name>
</gene>
<evidence type="ECO:0000256" key="1">
    <source>
        <dbReference type="ARBA" id="ARBA00011073"/>
    </source>
</evidence>
<dbReference type="PROSITE" id="PS51892">
    <property type="entry name" value="SUBTILASE"/>
    <property type="match status" value="1"/>
</dbReference>
<sequence length="360" mass="36438">MTAPSSVPSPPATAAPAPPRLPAQAVPGVAQVWEHTRGEPSVTIGLYDSPVDLAHPSLAGAALDHRSPWWLPPGPDGPAAQEHGTFTAGVLLGRPGSVLPGLVPGCRVVAVGHHHPDDGPSPDPIDTARALDELLDAGADLICTTIAHHTASDDADDLLKRAVARTIAAGVPIIAPAGNDYGHHSVAPANLPGVLAVGAHRADGSMFAFSNHGPAYAGHGLAALGEAVLGAHPGGGVKAQKGTCVAVALVTGAAALLLSLQHRHGLRPDALAVRDALLATARPCTAEQTHGRPGRCLNGRLDLLAAARHLCPTLALPTTEPAAEPATEHATEPPASHLAAPPSAFTVRPLRRADRGEATP</sequence>
<dbReference type="InterPro" id="IPR050131">
    <property type="entry name" value="Peptidase_S8_subtilisin-like"/>
</dbReference>
<evidence type="ECO:0000313" key="9">
    <source>
        <dbReference type="Proteomes" id="UP001317259"/>
    </source>
</evidence>
<evidence type="ECO:0000256" key="6">
    <source>
        <dbReference type="SAM" id="MobiDB-lite"/>
    </source>
</evidence>
<dbReference type="PANTHER" id="PTHR43806:SF11">
    <property type="entry name" value="CEREVISIN-RELATED"/>
    <property type="match status" value="1"/>
</dbReference>
<keyword evidence="9" id="KW-1185">Reference proteome</keyword>
<dbReference type="Proteomes" id="UP001317259">
    <property type="component" value="Unassembled WGS sequence"/>
</dbReference>
<feature type="compositionally biased region" description="Basic and acidic residues" evidence="6">
    <location>
        <begin position="351"/>
        <end position="360"/>
    </location>
</feature>
<dbReference type="SUPFAM" id="SSF52743">
    <property type="entry name" value="Subtilisin-like"/>
    <property type="match status" value="1"/>
</dbReference>
<dbReference type="RefSeq" id="WP_242381700.1">
    <property type="nucleotide sequence ID" value="NZ_JAKRKC020000001.1"/>
</dbReference>
<keyword evidence="2" id="KW-0645">Protease</keyword>
<reference evidence="8 9" key="1">
    <citation type="submission" date="2022-04" db="EMBL/GenBank/DDBJ databases">
        <title>Genome draft of Actinomadura sp. ATCC 31491.</title>
        <authorList>
            <person name="Shi X."/>
            <person name="Du Y."/>
        </authorList>
    </citation>
    <scope>NUCLEOTIDE SEQUENCE [LARGE SCALE GENOMIC DNA]</scope>
    <source>
        <strain evidence="8 9">ATCC 31491</strain>
    </source>
</reference>
<feature type="region of interest" description="Disordered" evidence="6">
    <location>
        <begin position="319"/>
        <end position="360"/>
    </location>
</feature>
<name>A0ABT0FUV2_9ACTN</name>
<keyword evidence="4" id="KW-0720">Serine protease</keyword>
<dbReference type="EMBL" id="JAKRKC020000001">
    <property type="protein sequence ID" value="MCK2215760.1"/>
    <property type="molecule type" value="Genomic_DNA"/>
</dbReference>